<dbReference type="InterPro" id="IPR018684">
    <property type="entry name" value="DUF2171"/>
</dbReference>
<evidence type="ECO:0000313" key="1">
    <source>
        <dbReference type="EMBL" id="MDH2174104.1"/>
    </source>
</evidence>
<feature type="non-terminal residue" evidence="1">
    <location>
        <position position="54"/>
    </location>
</feature>
<accession>A0AA42XKF9</accession>
<protein>
    <submittedName>
        <fullName evidence="1">DUF2171 domain-containing protein</fullName>
    </submittedName>
</protein>
<dbReference type="EMBL" id="JAOCLH010000104">
    <property type="protein sequence ID" value="MDH2174104.1"/>
    <property type="molecule type" value="Genomic_DNA"/>
</dbReference>
<sequence length="54" mass="5950">MSTLNIPDIKKHSDVIASCGTKVGTVDHLEGDNQLKLTRDENDQHHLIPTGWIG</sequence>
<name>A0AA42XKF9_ACIJO</name>
<reference evidence="1" key="1">
    <citation type="submission" date="2022-09" db="EMBL/GenBank/DDBJ databases">
        <title>Intensive care unit water sources are persistently colonized with multi-drug resistant bacteria and are the site of extensive horizontal gene transfer of antibiotic resistance genes.</title>
        <authorList>
            <person name="Diorio-Toth L."/>
        </authorList>
    </citation>
    <scope>NUCLEOTIDE SEQUENCE</scope>
    <source>
        <strain evidence="1">GD03649</strain>
    </source>
</reference>
<proteinExistence type="predicted"/>
<dbReference type="Proteomes" id="UP001162261">
    <property type="component" value="Unassembled WGS sequence"/>
</dbReference>
<dbReference type="Pfam" id="PF09939">
    <property type="entry name" value="DUF2171"/>
    <property type="match status" value="1"/>
</dbReference>
<comment type="caution">
    <text evidence="1">The sequence shown here is derived from an EMBL/GenBank/DDBJ whole genome shotgun (WGS) entry which is preliminary data.</text>
</comment>
<organism evidence="1 2">
    <name type="scientific">Acinetobacter johnsonii</name>
    <dbReference type="NCBI Taxonomy" id="40214"/>
    <lineage>
        <taxon>Bacteria</taxon>
        <taxon>Pseudomonadati</taxon>
        <taxon>Pseudomonadota</taxon>
        <taxon>Gammaproteobacteria</taxon>
        <taxon>Moraxellales</taxon>
        <taxon>Moraxellaceae</taxon>
        <taxon>Acinetobacter</taxon>
    </lineage>
</organism>
<dbReference type="AlphaFoldDB" id="A0AA42XKF9"/>
<gene>
    <name evidence="1" type="ORF">N5J46_17180</name>
</gene>
<dbReference type="RefSeq" id="WP_279693995.1">
    <property type="nucleotide sequence ID" value="NZ_JAOCLE010000119.1"/>
</dbReference>
<evidence type="ECO:0000313" key="2">
    <source>
        <dbReference type="Proteomes" id="UP001162261"/>
    </source>
</evidence>